<sequence length="279" mass="32016">MELQYRGITEKDAKALKVLLHRDEDNIGDFLDAVENETELITAAYLGTELVGVIQLAEDISCSYLAIFVDPDWRGRGIGSEMLAYAQERLYKFGTESIMTSFNRNDGGALRFARKHGFNRNFSSSYMEYTGGRFELEELPVRGYRDDDYIESQKLIQKAFYEMNVRVGDFPDAKIEEPNEEEQRDWAENASGRFVYTENGRIAGFGHISDNEIEGVAVRSDLQGQGIGRKMTMYLCNQIFDRGYNSVILWCVTGNYARKLYDSLGFREKYTAEFARKKI</sequence>
<evidence type="ECO:0000259" key="3">
    <source>
        <dbReference type="PROSITE" id="PS51186"/>
    </source>
</evidence>
<dbReference type="Pfam" id="PF00583">
    <property type="entry name" value="Acetyltransf_1"/>
    <property type="match status" value="2"/>
</dbReference>
<dbReference type="GO" id="GO:0016747">
    <property type="term" value="F:acyltransferase activity, transferring groups other than amino-acyl groups"/>
    <property type="evidence" value="ECO:0007669"/>
    <property type="project" value="InterPro"/>
</dbReference>
<evidence type="ECO:0000256" key="2">
    <source>
        <dbReference type="ARBA" id="ARBA00023315"/>
    </source>
</evidence>
<keyword evidence="1" id="KW-0808">Transferase</keyword>
<dbReference type="Gene3D" id="3.40.630.30">
    <property type="match status" value="2"/>
</dbReference>
<dbReference type="InterPro" id="IPR000182">
    <property type="entry name" value="GNAT_dom"/>
</dbReference>
<organism evidence="4 5">
    <name type="scientific">Murimonas intestini</name>
    <dbReference type="NCBI Taxonomy" id="1337051"/>
    <lineage>
        <taxon>Bacteria</taxon>
        <taxon>Bacillati</taxon>
        <taxon>Bacillota</taxon>
        <taxon>Clostridia</taxon>
        <taxon>Lachnospirales</taxon>
        <taxon>Lachnospiraceae</taxon>
        <taxon>Murimonas</taxon>
    </lineage>
</organism>
<dbReference type="EMBL" id="QGGY01000001">
    <property type="protein sequence ID" value="PWJ79031.1"/>
    <property type="molecule type" value="Genomic_DNA"/>
</dbReference>
<protein>
    <submittedName>
        <fullName evidence="4">Mycothiol synthase</fullName>
    </submittedName>
</protein>
<gene>
    <name evidence="4" type="ORF">C7383_101408</name>
</gene>
<dbReference type="Proteomes" id="UP000245412">
    <property type="component" value="Unassembled WGS sequence"/>
</dbReference>
<dbReference type="RefSeq" id="WP_109624459.1">
    <property type="nucleotide sequence ID" value="NZ_JANKBI010000001.1"/>
</dbReference>
<keyword evidence="5" id="KW-1185">Reference proteome</keyword>
<reference evidence="4 5" key="1">
    <citation type="submission" date="2018-05" db="EMBL/GenBank/DDBJ databases">
        <authorList>
            <person name="Goeker M."/>
            <person name="Huntemann M."/>
            <person name="Clum A."/>
            <person name="Pillay M."/>
            <person name="Palaniappan K."/>
            <person name="Varghese N."/>
            <person name="Mikhailova N."/>
            <person name="Stamatis D."/>
            <person name="Reddy T."/>
            <person name="Daum C."/>
            <person name="Shapiro N."/>
            <person name="Ivanova N."/>
            <person name="Kyrpides N."/>
            <person name="Woyke T."/>
        </authorList>
    </citation>
    <scope>NUCLEOTIDE SEQUENCE [LARGE SCALE GENOMIC DNA]</scope>
    <source>
        <strain evidence="4 5">DSM 26524</strain>
    </source>
</reference>
<dbReference type="InterPro" id="IPR050832">
    <property type="entry name" value="Bact_Acetyltransf"/>
</dbReference>
<proteinExistence type="predicted"/>
<feature type="domain" description="N-acetyltransferase" evidence="3">
    <location>
        <begin position="139"/>
        <end position="279"/>
    </location>
</feature>
<dbReference type="PROSITE" id="PS51186">
    <property type="entry name" value="GNAT"/>
    <property type="match status" value="2"/>
</dbReference>
<keyword evidence="2" id="KW-0012">Acyltransferase</keyword>
<evidence type="ECO:0000256" key="1">
    <source>
        <dbReference type="ARBA" id="ARBA00022679"/>
    </source>
</evidence>
<feature type="domain" description="N-acetyltransferase" evidence="3">
    <location>
        <begin position="3"/>
        <end position="142"/>
    </location>
</feature>
<evidence type="ECO:0000313" key="5">
    <source>
        <dbReference type="Proteomes" id="UP000245412"/>
    </source>
</evidence>
<evidence type="ECO:0000313" key="4">
    <source>
        <dbReference type="EMBL" id="PWJ79031.1"/>
    </source>
</evidence>
<dbReference type="AlphaFoldDB" id="A0AB73T9Z9"/>
<accession>A0AB73T9Z9</accession>
<comment type="caution">
    <text evidence="4">The sequence shown here is derived from an EMBL/GenBank/DDBJ whole genome shotgun (WGS) entry which is preliminary data.</text>
</comment>
<dbReference type="InterPro" id="IPR016181">
    <property type="entry name" value="Acyl_CoA_acyltransferase"/>
</dbReference>
<dbReference type="PANTHER" id="PTHR43877">
    <property type="entry name" value="AMINOALKYLPHOSPHONATE N-ACETYLTRANSFERASE-RELATED-RELATED"/>
    <property type="match status" value="1"/>
</dbReference>
<dbReference type="SUPFAM" id="SSF55729">
    <property type="entry name" value="Acyl-CoA N-acyltransferases (Nat)"/>
    <property type="match status" value="2"/>
</dbReference>
<dbReference type="CDD" id="cd04301">
    <property type="entry name" value="NAT_SF"/>
    <property type="match status" value="2"/>
</dbReference>
<name>A0AB73T9Z9_9FIRM</name>